<feature type="transmembrane region" description="Helical" evidence="7">
    <location>
        <begin position="128"/>
        <end position="149"/>
    </location>
</feature>
<organism evidence="9 10">
    <name type="scientific">Lachnellula cervina</name>
    <dbReference type="NCBI Taxonomy" id="1316786"/>
    <lineage>
        <taxon>Eukaryota</taxon>
        <taxon>Fungi</taxon>
        <taxon>Dikarya</taxon>
        <taxon>Ascomycota</taxon>
        <taxon>Pezizomycotina</taxon>
        <taxon>Leotiomycetes</taxon>
        <taxon>Helotiales</taxon>
        <taxon>Lachnaceae</taxon>
        <taxon>Lachnellula</taxon>
    </lineage>
</organism>
<dbReference type="Pfam" id="PF00083">
    <property type="entry name" value="Sugar_tr"/>
    <property type="match status" value="1"/>
</dbReference>
<proteinExistence type="inferred from homology"/>
<dbReference type="AlphaFoldDB" id="A0A7D8UXH1"/>
<protein>
    <submittedName>
        <fullName evidence="9">Lactose permease</fullName>
    </submittedName>
</protein>
<gene>
    <name evidence="9" type="primary">LAC12_7</name>
    <name evidence="9" type="ORF">LCER1_G000869</name>
</gene>
<evidence type="ECO:0000313" key="9">
    <source>
        <dbReference type="EMBL" id="TVY58368.1"/>
    </source>
</evidence>
<dbReference type="InterPro" id="IPR036259">
    <property type="entry name" value="MFS_trans_sf"/>
</dbReference>
<dbReference type="InterPro" id="IPR050360">
    <property type="entry name" value="MFS_Sugar_Transporters"/>
</dbReference>
<evidence type="ECO:0000256" key="4">
    <source>
        <dbReference type="ARBA" id="ARBA00022692"/>
    </source>
</evidence>
<dbReference type="SUPFAM" id="SSF103473">
    <property type="entry name" value="MFS general substrate transporter"/>
    <property type="match status" value="1"/>
</dbReference>
<name>A0A7D8UXH1_9HELO</name>
<dbReference type="InterPro" id="IPR005828">
    <property type="entry name" value="MFS_sugar_transport-like"/>
</dbReference>
<keyword evidence="10" id="KW-1185">Reference proteome</keyword>
<feature type="transmembrane region" description="Helical" evidence="7">
    <location>
        <begin position="68"/>
        <end position="92"/>
    </location>
</feature>
<feature type="transmembrane region" description="Helical" evidence="7">
    <location>
        <begin position="284"/>
        <end position="307"/>
    </location>
</feature>
<dbReference type="PROSITE" id="PS00216">
    <property type="entry name" value="SUGAR_TRANSPORT_1"/>
    <property type="match status" value="1"/>
</dbReference>
<feature type="transmembrane region" description="Helical" evidence="7">
    <location>
        <begin position="104"/>
        <end position="122"/>
    </location>
</feature>
<accession>A0A7D8UXH1</accession>
<dbReference type="EMBL" id="QGMG01000044">
    <property type="protein sequence ID" value="TVY58368.1"/>
    <property type="molecule type" value="Genomic_DNA"/>
</dbReference>
<evidence type="ECO:0000256" key="6">
    <source>
        <dbReference type="ARBA" id="ARBA00023136"/>
    </source>
</evidence>
<evidence type="ECO:0000256" key="1">
    <source>
        <dbReference type="ARBA" id="ARBA00004141"/>
    </source>
</evidence>
<feature type="transmembrane region" description="Helical" evidence="7">
    <location>
        <begin position="436"/>
        <end position="454"/>
    </location>
</feature>
<dbReference type="Proteomes" id="UP000481288">
    <property type="component" value="Unassembled WGS sequence"/>
</dbReference>
<comment type="caution">
    <text evidence="9">The sequence shown here is derived from an EMBL/GenBank/DDBJ whole genome shotgun (WGS) entry which is preliminary data.</text>
</comment>
<dbReference type="Gene3D" id="1.20.1250.20">
    <property type="entry name" value="MFS general substrate transporter like domains"/>
    <property type="match status" value="1"/>
</dbReference>
<dbReference type="InterPro" id="IPR005829">
    <property type="entry name" value="Sugar_transporter_CS"/>
</dbReference>
<evidence type="ECO:0000256" key="7">
    <source>
        <dbReference type="SAM" id="Phobius"/>
    </source>
</evidence>
<dbReference type="FunFam" id="1.20.1250.20:FF:000134">
    <property type="entry name" value="MFS sugar transporter protein"/>
    <property type="match status" value="1"/>
</dbReference>
<comment type="similarity">
    <text evidence="2">Belongs to the major facilitator superfamily. Sugar transporter (TC 2.A.1.1) family.</text>
</comment>
<dbReference type="OrthoDB" id="4540492at2759"/>
<dbReference type="GO" id="GO:0005351">
    <property type="term" value="F:carbohydrate:proton symporter activity"/>
    <property type="evidence" value="ECO:0007669"/>
    <property type="project" value="TreeGrafter"/>
</dbReference>
<evidence type="ECO:0000256" key="2">
    <source>
        <dbReference type="ARBA" id="ARBA00010992"/>
    </source>
</evidence>
<feature type="transmembrane region" description="Helical" evidence="7">
    <location>
        <begin position="193"/>
        <end position="214"/>
    </location>
</feature>
<dbReference type="PANTHER" id="PTHR48022:SF31">
    <property type="entry name" value="HEXOSE TRANSPORTER"/>
    <property type="match status" value="1"/>
</dbReference>
<reference evidence="9 10" key="1">
    <citation type="submission" date="2018-05" db="EMBL/GenBank/DDBJ databases">
        <title>Whole genome sequencing for identification of molecular markers to develop diagnostic detection tools for the regulated plant pathogen Lachnellula willkommii.</title>
        <authorList>
            <person name="Giroux E."/>
            <person name="Bilodeau G."/>
        </authorList>
    </citation>
    <scope>NUCLEOTIDE SEQUENCE [LARGE SCALE GENOMIC DNA]</scope>
    <source>
        <strain evidence="9 10">CBS 625.97</strain>
    </source>
</reference>
<feature type="transmembrane region" description="Helical" evidence="7">
    <location>
        <begin position="396"/>
        <end position="416"/>
    </location>
</feature>
<dbReference type="InterPro" id="IPR020846">
    <property type="entry name" value="MFS_dom"/>
</dbReference>
<evidence type="ECO:0000259" key="8">
    <source>
        <dbReference type="PROSITE" id="PS50850"/>
    </source>
</evidence>
<sequence length="531" mass="57729">MGRRDITVINMLAKAHTGTWMPAWVPESTITLSFLLVFCAAVQSSTIGYDGSMLNGLNILPSYTDYFNLNAATTGLNTASVFIGGVLGPLLSGITSDRLGRRPAIFWGSVITLIGVLLQTAAQNIAMFVVARIFLGFGTALSGIAGGVYLSETFPSRWRAWGVGLLNDFYYVGALIAAGITLGTGAWQSTWAWRLPSLFQGIFSLLCILILPFIPESPRWLVHEGHFEEARIVVAQTNSNGNISDPVAVAVYKEIIDTLEWEKQEGRTMSPKEIIKTPVARKRLLIGMSAGPFSCIAGNIIASYYLGAELDSAGITDSLDQLKAEPLLTIKNVVLNVWCLACCLAGTHLLAKWGRKPTALLSQCLLVACLFIIGGLSKKYADDPDGASKSLVYGDVAVMFLFQGFYSIAWTPLLYLYPPEVMNYSIRANGLAFSQLALNALALVFVFIMPIGLANIGWKMYMVNASWDIVIVGLIAFFWIETKGKTLEEIDAIFEGEKHSSVPDVEEVRLGKAGIDVGAINVQVQEKTILR</sequence>
<dbReference type="GO" id="GO:0016020">
    <property type="term" value="C:membrane"/>
    <property type="evidence" value="ECO:0007669"/>
    <property type="project" value="UniProtKB-SubCell"/>
</dbReference>
<dbReference type="PROSITE" id="PS50850">
    <property type="entry name" value="MFS"/>
    <property type="match status" value="1"/>
</dbReference>
<keyword evidence="5 7" id="KW-1133">Transmembrane helix</keyword>
<feature type="transmembrane region" description="Helical" evidence="7">
    <location>
        <begin position="169"/>
        <end position="187"/>
    </location>
</feature>
<keyword evidence="6 7" id="KW-0472">Membrane</keyword>
<evidence type="ECO:0000256" key="3">
    <source>
        <dbReference type="ARBA" id="ARBA00022448"/>
    </source>
</evidence>
<dbReference type="PANTHER" id="PTHR48022">
    <property type="entry name" value="PLASTIDIC GLUCOSE TRANSPORTER 4"/>
    <property type="match status" value="1"/>
</dbReference>
<keyword evidence="3" id="KW-0813">Transport</keyword>
<comment type="subcellular location">
    <subcellularLocation>
        <location evidence="1">Membrane</location>
        <topology evidence="1">Multi-pass membrane protein</topology>
    </subcellularLocation>
</comment>
<keyword evidence="4 7" id="KW-0812">Transmembrane</keyword>
<evidence type="ECO:0000313" key="10">
    <source>
        <dbReference type="Proteomes" id="UP000481288"/>
    </source>
</evidence>
<evidence type="ECO:0000256" key="5">
    <source>
        <dbReference type="ARBA" id="ARBA00022989"/>
    </source>
</evidence>
<feature type="domain" description="Major facilitator superfamily (MFS) profile" evidence="8">
    <location>
        <begin position="36"/>
        <end position="483"/>
    </location>
</feature>
<feature type="transmembrane region" description="Helical" evidence="7">
    <location>
        <begin position="460"/>
        <end position="480"/>
    </location>
</feature>
<feature type="transmembrane region" description="Helical" evidence="7">
    <location>
        <begin position="358"/>
        <end position="376"/>
    </location>
</feature>
<feature type="transmembrane region" description="Helical" evidence="7">
    <location>
        <begin position="327"/>
        <end position="351"/>
    </location>
</feature>